<dbReference type="SUPFAM" id="SSF109604">
    <property type="entry name" value="HD-domain/PDEase-like"/>
    <property type="match status" value="1"/>
</dbReference>
<evidence type="ECO:0000256" key="1">
    <source>
        <dbReference type="ARBA" id="ARBA00007476"/>
    </source>
</evidence>
<evidence type="ECO:0000259" key="2">
    <source>
        <dbReference type="PROSITE" id="PS51831"/>
    </source>
</evidence>
<reference evidence="3" key="1">
    <citation type="submission" date="2018-05" db="EMBL/GenBank/DDBJ databases">
        <authorList>
            <person name="Lanie J.A."/>
            <person name="Ng W.-L."/>
            <person name="Kazmierczak K.M."/>
            <person name="Andrzejewski T.M."/>
            <person name="Davidsen T.M."/>
            <person name="Wayne K.J."/>
            <person name="Tettelin H."/>
            <person name="Glass J.I."/>
            <person name="Rusch D."/>
            <person name="Podicherti R."/>
            <person name="Tsui H.-C.T."/>
            <person name="Winkler M.E."/>
        </authorList>
    </citation>
    <scope>NUCLEOTIDE SEQUENCE</scope>
</reference>
<dbReference type="PANTHER" id="PTHR21262:SF31">
    <property type="entry name" value="GTP PYROPHOSPHOKINASE"/>
    <property type="match status" value="1"/>
</dbReference>
<dbReference type="PANTHER" id="PTHR21262">
    <property type="entry name" value="GUANOSINE-3',5'-BIS DIPHOSPHATE 3'-PYROPHOSPHOHYDROLASE"/>
    <property type="match status" value="1"/>
</dbReference>
<feature type="non-terminal residue" evidence="3">
    <location>
        <position position="232"/>
    </location>
</feature>
<dbReference type="InterPro" id="IPR003607">
    <property type="entry name" value="HD/PDEase_dom"/>
</dbReference>
<dbReference type="SMART" id="SM00471">
    <property type="entry name" value="HDc"/>
    <property type="match status" value="1"/>
</dbReference>
<feature type="domain" description="HD" evidence="2">
    <location>
        <begin position="60"/>
        <end position="167"/>
    </location>
</feature>
<dbReference type="FunFam" id="1.10.3210.10:FF:000001">
    <property type="entry name" value="GTP pyrophosphokinase RelA"/>
    <property type="match status" value="1"/>
</dbReference>
<evidence type="ECO:0000313" key="3">
    <source>
        <dbReference type="EMBL" id="SVB38135.1"/>
    </source>
</evidence>
<dbReference type="InterPro" id="IPR006674">
    <property type="entry name" value="HD_domain"/>
</dbReference>
<dbReference type="CDD" id="cd00077">
    <property type="entry name" value="HDc"/>
    <property type="match status" value="1"/>
</dbReference>
<dbReference type="PROSITE" id="PS51831">
    <property type="entry name" value="HD"/>
    <property type="match status" value="1"/>
</dbReference>
<dbReference type="AlphaFoldDB" id="A0A382DIN3"/>
<dbReference type="GO" id="GO:0005886">
    <property type="term" value="C:plasma membrane"/>
    <property type="evidence" value="ECO:0007669"/>
    <property type="project" value="TreeGrafter"/>
</dbReference>
<protein>
    <recommendedName>
        <fullName evidence="2">HD domain-containing protein</fullName>
    </recommendedName>
</protein>
<gene>
    <name evidence="3" type="ORF">METZ01_LOCUS190989</name>
</gene>
<dbReference type="EMBL" id="UINC01039524">
    <property type="protein sequence ID" value="SVB38135.1"/>
    <property type="molecule type" value="Genomic_DNA"/>
</dbReference>
<sequence length="232" mass="26076">MQLVILSRITYELAKVNGMDELLTKVKSYLPTDKVGIIEDAYAFALHSHDGQTRLSGEPYVVHPVQAAMFLAELNLDASTIAATLLHDVIEDCGVTYQDLEQRFGSEVSRLVDGVTKLDKIDLLGSSSEIKHNSIDGQAESLRKMLVAMAQDIRVVLIKLADRLHNMRTLKAHSIEKQTVIAQETLDIYAPLAHRLGMWDIKWQLEDLAFSYIQPDKYLEVSNLLTAGREER</sequence>
<dbReference type="Gene3D" id="1.10.3210.10">
    <property type="entry name" value="Hypothetical protein af1432"/>
    <property type="match status" value="1"/>
</dbReference>
<comment type="similarity">
    <text evidence="1">Belongs to the RelA/SpoT family.</text>
</comment>
<name>A0A382DIN3_9ZZZZ</name>
<dbReference type="Pfam" id="PF13328">
    <property type="entry name" value="HD_4"/>
    <property type="match status" value="1"/>
</dbReference>
<organism evidence="3">
    <name type="scientific">marine metagenome</name>
    <dbReference type="NCBI Taxonomy" id="408172"/>
    <lineage>
        <taxon>unclassified sequences</taxon>
        <taxon>metagenomes</taxon>
        <taxon>ecological metagenomes</taxon>
    </lineage>
</organism>
<accession>A0A382DIN3</accession>
<proteinExistence type="inferred from homology"/>